<evidence type="ECO:0000256" key="1">
    <source>
        <dbReference type="SAM" id="MobiDB-lite"/>
    </source>
</evidence>
<keyword evidence="2" id="KW-1133">Transmembrane helix</keyword>
<dbReference type="SUPFAM" id="SSF52833">
    <property type="entry name" value="Thioredoxin-like"/>
    <property type="match status" value="1"/>
</dbReference>
<dbReference type="InterPro" id="IPR036249">
    <property type="entry name" value="Thioredoxin-like_sf"/>
</dbReference>
<dbReference type="EMBL" id="NIDE01000014">
    <property type="protein sequence ID" value="OWK38590.1"/>
    <property type="molecule type" value="Genomic_DNA"/>
</dbReference>
<evidence type="ECO:0000259" key="3">
    <source>
        <dbReference type="PROSITE" id="PS51352"/>
    </source>
</evidence>
<dbReference type="AlphaFoldDB" id="A0A225DAH7"/>
<evidence type="ECO:0000313" key="4">
    <source>
        <dbReference type="EMBL" id="OWK38590.1"/>
    </source>
</evidence>
<dbReference type="InterPro" id="IPR000643">
    <property type="entry name" value="Iodothyronine_deiodinase"/>
</dbReference>
<evidence type="ECO:0000256" key="2">
    <source>
        <dbReference type="SAM" id="Phobius"/>
    </source>
</evidence>
<dbReference type="PANTHER" id="PTHR11781">
    <property type="entry name" value="IODOTHYRONINE DEIODINASE"/>
    <property type="match status" value="1"/>
</dbReference>
<evidence type="ECO:0000313" key="5">
    <source>
        <dbReference type="Proteomes" id="UP000214646"/>
    </source>
</evidence>
<dbReference type="Gene3D" id="3.40.30.10">
    <property type="entry name" value="Glutaredoxin"/>
    <property type="match status" value="2"/>
</dbReference>
<organism evidence="4 5">
    <name type="scientific">Fimbriiglobus ruber</name>
    <dbReference type="NCBI Taxonomy" id="1908690"/>
    <lineage>
        <taxon>Bacteria</taxon>
        <taxon>Pseudomonadati</taxon>
        <taxon>Planctomycetota</taxon>
        <taxon>Planctomycetia</taxon>
        <taxon>Gemmatales</taxon>
        <taxon>Gemmataceae</taxon>
        <taxon>Fimbriiglobus</taxon>
    </lineage>
</organism>
<protein>
    <recommendedName>
        <fullName evidence="3">Thioredoxin domain-containing protein</fullName>
    </recommendedName>
</protein>
<name>A0A225DAH7_9BACT</name>
<feature type="transmembrane region" description="Helical" evidence="2">
    <location>
        <begin position="163"/>
        <end position="183"/>
    </location>
</feature>
<feature type="domain" description="Thioredoxin" evidence="3">
    <location>
        <begin position="31"/>
        <end position="278"/>
    </location>
</feature>
<dbReference type="Pfam" id="PF00837">
    <property type="entry name" value="T4_deiodinase"/>
    <property type="match status" value="2"/>
</dbReference>
<comment type="caution">
    <text evidence="4">The sequence shown here is derived from an EMBL/GenBank/DDBJ whole genome shotgun (WGS) entry which is preliminary data.</text>
</comment>
<dbReference type="InterPro" id="IPR013766">
    <property type="entry name" value="Thioredoxin_domain"/>
</dbReference>
<accession>A0A225DAH7</accession>
<feature type="transmembrane region" description="Helical" evidence="2">
    <location>
        <begin position="132"/>
        <end position="156"/>
    </location>
</feature>
<feature type="compositionally biased region" description="Basic and acidic residues" evidence="1">
    <location>
        <begin position="191"/>
        <end position="205"/>
    </location>
</feature>
<reference evidence="5" key="1">
    <citation type="submission" date="2017-06" db="EMBL/GenBank/DDBJ databases">
        <title>Genome analysis of Fimbriiglobus ruber SP5, the first member of the order Planctomycetales with confirmed chitinolytic capability.</title>
        <authorList>
            <person name="Ravin N.V."/>
            <person name="Rakitin A.L."/>
            <person name="Ivanova A.A."/>
            <person name="Beletsky A.V."/>
            <person name="Kulichevskaya I.S."/>
            <person name="Mardanov A.V."/>
            <person name="Dedysh S.N."/>
        </authorList>
    </citation>
    <scope>NUCLEOTIDE SEQUENCE [LARGE SCALE GENOMIC DNA]</scope>
    <source>
        <strain evidence="5">SP5</strain>
    </source>
</reference>
<proteinExistence type="predicted"/>
<gene>
    <name evidence="4" type="ORF">FRUB_07710</name>
</gene>
<keyword evidence="5" id="KW-1185">Reference proteome</keyword>
<dbReference type="PANTHER" id="PTHR11781:SF22">
    <property type="entry name" value="TYPE I IODOTHYRONINE DEIODINASE"/>
    <property type="match status" value="1"/>
</dbReference>
<keyword evidence="2" id="KW-0812">Transmembrane</keyword>
<sequence length="288" mass="30907">MAFLLFGVPVGSGSKGAEPGPPAPPAREGRIIAGDPAPGFRLRENGSRKLTDLDSLRGKPVALVFGSCTCSIFRHAVPEIEAACARYKDRAHVYVVYIREAHPADGRPTADGDRLSAEASLRFVEARRRAQFYGSLLWVAFLVALCGGGLVVSFYYRSLGKRGVAVVAVLIGASLAAAVGGSLDPDAQETWTREQKPPFDPKTQDERDDAARYFADQFKVSTPILVDTIDNAVDAAYDAMPERIYVVDADGKIAFQGRPGPGGFRVADVAPVLDQLLDKKVCPEKSAK</sequence>
<dbReference type="GO" id="GO:0042403">
    <property type="term" value="P:thyroid hormone metabolic process"/>
    <property type="evidence" value="ECO:0007669"/>
    <property type="project" value="TreeGrafter"/>
</dbReference>
<dbReference type="PROSITE" id="PS51352">
    <property type="entry name" value="THIOREDOXIN_2"/>
    <property type="match status" value="1"/>
</dbReference>
<dbReference type="GO" id="GO:0004800">
    <property type="term" value="F:thyroxine 5'-deiodinase activity"/>
    <property type="evidence" value="ECO:0007669"/>
    <property type="project" value="InterPro"/>
</dbReference>
<feature type="region of interest" description="Disordered" evidence="1">
    <location>
        <begin position="184"/>
        <end position="205"/>
    </location>
</feature>
<keyword evidence="2" id="KW-0472">Membrane</keyword>
<dbReference type="Proteomes" id="UP000214646">
    <property type="component" value="Unassembled WGS sequence"/>
</dbReference>
<feature type="region of interest" description="Disordered" evidence="1">
    <location>
        <begin position="12"/>
        <end position="37"/>
    </location>
</feature>